<evidence type="ECO:0000313" key="1">
    <source>
        <dbReference type="EMBL" id="AMT92869.1"/>
    </source>
</evidence>
<dbReference type="AlphaFoldDB" id="A0A144MB81"/>
<reference evidence="2" key="1">
    <citation type="submission" date="2016-03" db="EMBL/GenBank/DDBJ databases">
        <authorList>
            <person name="Ploux O."/>
        </authorList>
    </citation>
    <scope>NUCLEOTIDE SEQUENCE [LARGE SCALE GENOMIC DNA]</scope>
    <source>
        <strain evidence="2">BS258</strain>
    </source>
</reference>
<evidence type="ECO:0000313" key="2">
    <source>
        <dbReference type="Proteomes" id="UP000075950"/>
    </source>
</evidence>
<accession>A0A144MB81</accession>
<dbReference type="KEGG" id="bly:A2T55_02895"/>
<name>A0A144MB81_BRELN</name>
<protein>
    <submittedName>
        <fullName evidence="1">Uncharacterized protein</fullName>
    </submittedName>
</protein>
<organism evidence="1 2">
    <name type="scientific">Brevibacterium linens</name>
    <dbReference type="NCBI Taxonomy" id="1703"/>
    <lineage>
        <taxon>Bacteria</taxon>
        <taxon>Bacillati</taxon>
        <taxon>Actinomycetota</taxon>
        <taxon>Actinomycetes</taxon>
        <taxon>Micrococcales</taxon>
        <taxon>Brevibacteriaceae</taxon>
        <taxon>Brevibacterium</taxon>
    </lineage>
</organism>
<dbReference type="EMBL" id="CP014869">
    <property type="protein sequence ID" value="AMT92869.1"/>
    <property type="molecule type" value="Genomic_DNA"/>
</dbReference>
<gene>
    <name evidence="1" type="ORF">A2T55_02895</name>
</gene>
<dbReference type="Proteomes" id="UP000075950">
    <property type="component" value="Chromosome"/>
</dbReference>
<proteinExistence type="predicted"/>
<sequence>MRTVFIAVVCQFLCDFVAGKRFDAFGVVLAPRDDEFVSILAGFDQVVDGLPMNLRSTAAPAPAART</sequence>